<dbReference type="Proteomes" id="UP001374893">
    <property type="component" value="Chromosome"/>
</dbReference>
<evidence type="ECO:0000256" key="1">
    <source>
        <dbReference type="SAM" id="MobiDB-lite"/>
    </source>
</evidence>
<accession>A0ABM7RID0</accession>
<keyword evidence="2" id="KW-0472">Membrane</keyword>
<feature type="region of interest" description="Disordered" evidence="1">
    <location>
        <begin position="411"/>
        <end position="430"/>
    </location>
</feature>
<keyword evidence="2" id="KW-1133">Transmembrane helix</keyword>
<name>A0ABM7RID0_9BACT</name>
<dbReference type="EMBL" id="AP024702">
    <property type="protein sequence ID" value="BCX49461.1"/>
    <property type="molecule type" value="Genomic_DNA"/>
</dbReference>
<evidence type="ECO:0000256" key="2">
    <source>
        <dbReference type="SAM" id="Phobius"/>
    </source>
</evidence>
<dbReference type="PANTHER" id="PTHR30273">
    <property type="entry name" value="PERIPLASMIC SIGNAL SENSOR AND SIGMA FACTOR ACTIVATOR FECR-RELATED"/>
    <property type="match status" value="1"/>
</dbReference>
<dbReference type="InterPro" id="IPR012373">
    <property type="entry name" value="Ferrdict_sens_TM"/>
</dbReference>
<keyword evidence="2" id="KW-0812">Transmembrane</keyword>
<dbReference type="Gene3D" id="2.60.120.1440">
    <property type="match status" value="1"/>
</dbReference>
<evidence type="ECO:0000313" key="3">
    <source>
        <dbReference type="EMBL" id="BCX49461.1"/>
    </source>
</evidence>
<feature type="transmembrane region" description="Helical" evidence="2">
    <location>
        <begin position="102"/>
        <end position="120"/>
    </location>
</feature>
<organism evidence="3 4">
    <name type="scientific">Haloferula helveola</name>
    <dbReference type="NCBI Taxonomy" id="490095"/>
    <lineage>
        <taxon>Bacteria</taxon>
        <taxon>Pseudomonadati</taxon>
        <taxon>Verrucomicrobiota</taxon>
        <taxon>Verrucomicrobiia</taxon>
        <taxon>Verrucomicrobiales</taxon>
        <taxon>Verrucomicrobiaceae</taxon>
        <taxon>Haloferula</taxon>
    </lineage>
</organism>
<proteinExistence type="predicted"/>
<protein>
    <recommendedName>
        <fullName evidence="5">FecR protein</fullName>
    </recommendedName>
</protein>
<evidence type="ECO:0008006" key="5">
    <source>
        <dbReference type="Google" id="ProtNLM"/>
    </source>
</evidence>
<reference evidence="3 4" key="1">
    <citation type="submission" date="2021-06" db="EMBL/GenBank/DDBJ databases">
        <title>Complete genome of Haloferula helveola possessing various polysaccharide degrading enzymes.</title>
        <authorList>
            <person name="Takami H."/>
            <person name="Huang C."/>
            <person name="Hamasaki K."/>
        </authorList>
    </citation>
    <scope>NUCLEOTIDE SEQUENCE [LARGE SCALE GENOMIC DNA]</scope>
    <source>
        <strain evidence="3 4">CN-1</strain>
    </source>
</reference>
<gene>
    <name evidence="3" type="ORF">HAHE_33690</name>
</gene>
<keyword evidence="4" id="KW-1185">Reference proteome</keyword>
<sequence length="464" mass="49843">METNPTEPTFEDLCCELLDGSLDEAGRARLTELVSEDPELRAKLQEQLVVSGALSRTNPEFSDERFSHAVSNHLRAVGDEPVARFPERITRKIRRDRFRKQAVLALAACVALATVPLVLLNRKPVESVAVAVHLPGTSDELARSEIIKAGQKIELEVGRMMRLDFGNGAVVAVEGPAEFTVRSPMEIGLKSGNLNAWCPETAHGFRVDTKSATLTDLGTSFGVSASPDGSADFMVLDGEVTVSSGKDQRNLLEGGAVRATRGAGLSDLAFEPSAFSRTWPIASGIQSTEGEVIPAPPNTPEAVANHEDDNHVIVIPEKRSFVLPERLPVDITEPGSHGGKAGAPIHSPSTLESKAGTRARSYLLRYNPVGILDFMVFKSFEGSVTFDRPVLGIITSTGKLFETDKITTNAPLPLTKENPGMRGPEAGIRTMPDTVTLSSDRKTVSVIFNAGESIDEIRVITAAD</sequence>
<dbReference type="PANTHER" id="PTHR30273:SF2">
    <property type="entry name" value="PROTEIN FECR"/>
    <property type="match status" value="1"/>
</dbReference>
<evidence type="ECO:0000313" key="4">
    <source>
        <dbReference type="Proteomes" id="UP001374893"/>
    </source>
</evidence>
<dbReference type="RefSeq" id="WP_338686063.1">
    <property type="nucleotide sequence ID" value="NZ_AP024702.1"/>
</dbReference>